<dbReference type="Pfam" id="PF13614">
    <property type="entry name" value="AAA_31"/>
    <property type="match status" value="1"/>
</dbReference>
<accession>A0A379PQE0</accession>
<dbReference type="PANTHER" id="PTHR43384">
    <property type="entry name" value="SEPTUM SITE-DETERMINING PROTEIN MIND HOMOLOG, CHLOROPLASTIC-RELATED"/>
    <property type="match status" value="1"/>
</dbReference>
<dbReference type="Proteomes" id="UP000254569">
    <property type="component" value="Unassembled WGS sequence"/>
</dbReference>
<sequence>MADIADYNHEPTIDPRRLRLRPNRPAVEPEPAPAPEPVTEDIADPYGVGVDALAAVDEPIAPTAMPSTGHGALFDEAASPALSQPAQWGWRGRINAALGTKLAPKAASAETGHRAAVEAIQRTLPGSGTVAVVNTKGGAGKTPTSIALAAMLGKHRGRGVVAVDMSEAGGTLGIRAARTAPIERTVWDVLDNASRLMSADVEAGELAAYLRLQPTHDEILAGDTDSSYDDMLGEDECAALGAVLRRHRDLLIIDTATTPQAGAWQWAVRHADVLVVPLPMRRDMAQHAYAMLDGLRKRGFEHLVRSAIVLLCATPGSDPNLETAIVDEFDSLGVQTYVRVPFEPVFATGERITLEALSQSSIIAWTNVAAMVTDALAEAIVERQAGLRQQGVPAPVVAPEPAPPTFAADVPGVVAPQPARAPESVPAAEPPPAPVVEPAAVPAVRVPETDPARDLPLDYRPTAETAEAAPEPDASSESAAEVHQPPAPARRPQPPKPSSFDPYA</sequence>
<dbReference type="OrthoDB" id="4640801at2"/>
<feature type="region of interest" description="Disordered" evidence="1">
    <location>
        <begin position="1"/>
        <end position="38"/>
    </location>
</feature>
<evidence type="ECO:0000313" key="3">
    <source>
        <dbReference type="EMBL" id="SUF09282.1"/>
    </source>
</evidence>
<feature type="compositionally biased region" description="Pro residues" evidence="1">
    <location>
        <begin position="485"/>
        <end position="497"/>
    </location>
</feature>
<dbReference type="GO" id="GO:0005829">
    <property type="term" value="C:cytosol"/>
    <property type="evidence" value="ECO:0007669"/>
    <property type="project" value="TreeGrafter"/>
</dbReference>
<dbReference type="InterPro" id="IPR027417">
    <property type="entry name" value="P-loop_NTPase"/>
</dbReference>
<organism evidence="3 4">
    <name type="scientific">Rhodococcus gordoniae</name>
    <dbReference type="NCBI Taxonomy" id="223392"/>
    <lineage>
        <taxon>Bacteria</taxon>
        <taxon>Bacillati</taxon>
        <taxon>Actinomycetota</taxon>
        <taxon>Actinomycetes</taxon>
        <taxon>Mycobacteriales</taxon>
        <taxon>Nocardiaceae</taxon>
        <taxon>Rhodococcus</taxon>
    </lineage>
</organism>
<dbReference type="GO" id="GO:0009898">
    <property type="term" value="C:cytoplasmic side of plasma membrane"/>
    <property type="evidence" value="ECO:0007669"/>
    <property type="project" value="TreeGrafter"/>
</dbReference>
<dbReference type="InterPro" id="IPR050625">
    <property type="entry name" value="ParA/MinD_ATPase"/>
</dbReference>
<gene>
    <name evidence="3" type="ORF">NCTC13296_04480</name>
</gene>
<name>A0A379PQE0_9NOCA</name>
<dbReference type="Gene3D" id="3.40.50.300">
    <property type="entry name" value="P-loop containing nucleotide triphosphate hydrolases"/>
    <property type="match status" value="1"/>
</dbReference>
<dbReference type="GO" id="GO:0051782">
    <property type="term" value="P:negative regulation of cell division"/>
    <property type="evidence" value="ECO:0007669"/>
    <property type="project" value="TreeGrafter"/>
</dbReference>
<evidence type="ECO:0000256" key="1">
    <source>
        <dbReference type="SAM" id="MobiDB-lite"/>
    </source>
</evidence>
<feature type="compositionally biased region" description="Basic and acidic residues" evidence="1">
    <location>
        <begin position="447"/>
        <end position="457"/>
    </location>
</feature>
<dbReference type="RefSeq" id="WP_064064046.1">
    <property type="nucleotide sequence ID" value="NZ_LPZN01000024.1"/>
</dbReference>
<dbReference type="GO" id="GO:0005524">
    <property type="term" value="F:ATP binding"/>
    <property type="evidence" value="ECO:0007669"/>
    <property type="project" value="TreeGrafter"/>
</dbReference>
<feature type="domain" description="AAA" evidence="2">
    <location>
        <begin position="129"/>
        <end position="279"/>
    </location>
</feature>
<evidence type="ECO:0000313" key="4">
    <source>
        <dbReference type="Proteomes" id="UP000254569"/>
    </source>
</evidence>
<protein>
    <submittedName>
        <fullName evidence="3">Flp pilus assembly protein, ATPase CpaE</fullName>
    </submittedName>
</protein>
<feature type="region of interest" description="Disordered" evidence="1">
    <location>
        <begin position="439"/>
        <end position="504"/>
    </location>
</feature>
<feature type="compositionally biased region" description="Low complexity" evidence="1">
    <location>
        <begin position="462"/>
        <end position="481"/>
    </location>
</feature>
<dbReference type="SUPFAM" id="SSF52540">
    <property type="entry name" value="P-loop containing nucleoside triphosphate hydrolases"/>
    <property type="match status" value="1"/>
</dbReference>
<dbReference type="AlphaFoldDB" id="A0A379PQE0"/>
<dbReference type="InterPro" id="IPR025669">
    <property type="entry name" value="AAA_dom"/>
</dbReference>
<feature type="compositionally biased region" description="Basic and acidic residues" evidence="1">
    <location>
        <begin position="1"/>
        <end position="17"/>
    </location>
</feature>
<proteinExistence type="predicted"/>
<evidence type="ECO:0000259" key="2">
    <source>
        <dbReference type="Pfam" id="PF13614"/>
    </source>
</evidence>
<dbReference type="PANTHER" id="PTHR43384:SF14">
    <property type="entry name" value="ESX-1 SECRETION-ASSOCIATED PROTEIN ESPI"/>
    <property type="match status" value="1"/>
</dbReference>
<keyword evidence="4" id="KW-1185">Reference proteome</keyword>
<reference evidence="3 4" key="1">
    <citation type="submission" date="2018-06" db="EMBL/GenBank/DDBJ databases">
        <authorList>
            <consortium name="Pathogen Informatics"/>
            <person name="Doyle S."/>
        </authorList>
    </citation>
    <scope>NUCLEOTIDE SEQUENCE [LARGE SCALE GENOMIC DNA]</scope>
    <source>
        <strain evidence="3 4">NCTC13296</strain>
    </source>
</reference>
<dbReference type="EMBL" id="UGVI01000003">
    <property type="protein sequence ID" value="SUF09282.1"/>
    <property type="molecule type" value="Genomic_DNA"/>
</dbReference>
<dbReference type="GO" id="GO:0016887">
    <property type="term" value="F:ATP hydrolysis activity"/>
    <property type="evidence" value="ECO:0007669"/>
    <property type="project" value="TreeGrafter"/>
</dbReference>